<sequence length="82" mass="9211">MSFEYIINSDCMILAFQRQPAPTPLYQQYVGPPLRQIVALIEPYPFVPGMKQSCLLKSSLNGSSIACKRIFYGTQFQCGVCL</sequence>
<accession>A0A8J8NIF8</accession>
<dbReference type="Proteomes" id="UP000785679">
    <property type="component" value="Unassembled WGS sequence"/>
</dbReference>
<keyword evidence="2" id="KW-1185">Reference proteome</keyword>
<evidence type="ECO:0000313" key="1">
    <source>
        <dbReference type="EMBL" id="TNV74860.1"/>
    </source>
</evidence>
<name>A0A8J8NIF8_HALGN</name>
<gene>
    <name evidence="1" type="ORF">FGO68_gene10815</name>
</gene>
<comment type="caution">
    <text evidence="1">The sequence shown here is derived from an EMBL/GenBank/DDBJ whole genome shotgun (WGS) entry which is preliminary data.</text>
</comment>
<dbReference type="EMBL" id="RRYP01016587">
    <property type="protein sequence ID" value="TNV74860.1"/>
    <property type="molecule type" value="Genomic_DNA"/>
</dbReference>
<dbReference type="AlphaFoldDB" id="A0A8J8NIF8"/>
<protein>
    <submittedName>
        <fullName evidence="1">Uncharacterized protein</fullName>
    </submittedName>
</protein>
<proteinExistence type="predicted"/>
<reference evidence="1" key="1">
    <citation type="submission" date="2019-06" db="EMBL/GenBank/DDBJ databases">
        <authorList>
            <person name="Zheng W."/>
        </authorList>
    </citation>
    <scope>NUCLEOTIDE SEQUENCE</scope>
    <source>
        <strain evidence="1">QDHG01</strain>
    </source>
</reference>
<organism evidence="1 2">
    <name type="scientific">Halteria grandinella</name>
    <dbReference type="NCBI Taxonomy" id="5974"/>
    <lineage>
        <taxon>Eukaryota</taxon>
        <taxon>Sar</taxon>
        <taxon>Alveolata</taxon>
        <taxon>Ciliophora</taxon>
        <taxon>Intramacronucleata</taxon>
        <taxon>Spirotrichea</taxon>
        <taxon>Stichotrichia</taxon>
        <taxon>Sporadotrichida</taxon>
        <taxon>Halteriidae</taxon>
        <taxon>Halteria</taxon>
    </lineage>
</organism>
<evidence type="ECO:0000313" key="2">
    <source>
        <dbReference type="Proteomes" id="UP000785679"/>
    </source>
</evidence>